<dbReference type="NCBIfam" id="NF038074">
    <property type="entry name" value="fam_STM4014"/>
    <property type="match status" value="1"/>
</dbReference>
<name>A0A0A6P055_9GAMM</name>
<feature type="non-terminal residue" evidence="1">
    <location>
        <position position="224"/>
    </location>
</feature>
<dbReference type="Proteomes" id="UP000076962">
    <property type="component" value="Unassembled WGS sequence"/>
</dbReference>
<organism evidence="1 2">
    <name type="scientific">Candidatus Thiomargarita nelsonii</name>
    <dbReference type="NCBI Taxonomy" id="1003181"/>
    <lineage>
        <taxon>Bacteria</taxon>
        <taxon>Pseudomonadati</taxon>
        <taxon>Pseudomonadota</taxon>
        <taxon>Gammaproteobacteria</taxon>
        <taxon>Thiotrichales</taxon>
        <taxon>Thiotrichaceae</taxon>
        <taxon>Thiomargarita</taxon>
    </lineage>
</organism>
<evidence type="ECO:0000313" key="1">
    <source>
        <dbReference type="EMBL" id="OAD18855.1"/>
    </source>
</evidence>
<accession>A0A0A6P055</accession>
<keyword evidence="2" id="KW-1185">Reference proteome</keyword>
<dbReference type="AlphaFoldDB" id="A0A0A6P055"/>
<reference evidence="1 2" key="1">
    <citation type="submission" date="2016-05" db="EMBL/GenBank/DDBJ databases">
        <title>Single-cell genome of chain-forming Candidatus Thiomargarita nelsonii and comparison to other large sulfur-oxidizing bacteria.</title>
        <authorList>
            <person name="Winkel M."/>
            <person name="Salman V."/>
            <person name="Woyke T."/>
            <person name="Schulz-Vogt H."/>
            <person name="Richter M."/>
            <person name="Flood B."/>
            <person name="Bailey J."/>
            <person name="Amann R."/>
            <person name="Mussmann M."/>
        </authorList>
    </citation>
    <scope>NUCLEOTIDE SEQUENCE [LARGE SCALE GENOMIC DNA]</scope>
    <source>
        <strain evidence="1 2">THI036</strain>
    </source>
</reference>
<gene>
    <name evidence="1" type="ORF">THIOM_005545</name>
</gene>
<dbReference type="InterPro" id="IPR047778">
    <property type="entry name" value="STM4014-like"/>
</dbReference>
<proteinExistence type="predicted"/>
<comment type="caution">
    <text evidence="1">The sequence shown here is derived from an EMBL/GenBank/DDBJ whole genome shotgun (WGS) entry which is preliminary data.</text>
</comment>
<evidence type="ECO:0008006" key="3">
    <source>
        <dbReference type="Google" id="ProtNLM"/>
    </source>
</evidence>
<dbReference type="SUPFAM" id="SSF56059">
    <property type="entry name" value="Glutathione synthetase ATP-binding domain-like"/>
    <property type="match status" value="1"/>
</dbReference>
<dbReference type="PATRIC" id="fig|1003181.4.peg.7336"/>
<evidence type="ECO:0000313" key="2">
    <source>
        <dbReference type="Proteomes" id="UP000076962"/>
    </source>
</evidence>
<sequence>MSRFVVIGNPDNRRVSLFQAALHRLGLPPATVVPYLDLLSARQHLINIIQPGDIVRIESPGEDFAVERQFIALGAKRAIELEYEHGRLYYPRQWYQGFSTFLRAMQTSFENLRQAGTDFSVMNPPLNILTMFDKRHCHQLCQENNLPVPPSFSGIESYEQLREVMIQTGQRRVFVKLAYGSSASGVVAYEMDGRGIREQAHTSVELIYREGQAILYNSLKIRRY</sequence>
<protein>
    <recommendedName>
        <fullName evidence="3">ATP-grasp domain-containing protein</fullName>
    </recommendedName>
</protein>
<dbReference type="EMBL" id="LUTY01003063">
    <property type="protein sequence ID" value="OAD18855.1"/>
    <property type="molecule type" value="Genomic_DNA"/>
</dbReference>